<dbReference type="AlphaFoldDB" id="A0A370KSQ4"/>
<accession>A0A370KSQ4</accession>
<organism evidence="1 2">
    <name type="scientific">Rhizobium grahamii</name>
    <dbReference type="NCBI Taxonomy" id="1120045"/>
    <lineage>
        <taxon>Bacteria</taxon>
        <taxon>Pseudomonadati</taxon>
        <taxon>Pseudomonadota</taxon>
        <taxon>Alphaproteobacteria</taxon>
        <taxon>Hyphomicrobiales</taxon>
        <taxon>Rhizobiaceae</taxon>
        <taxon>Rhizobium/Agrobacterium group</taxon>
        <taxon>Rhizobium</taxon>
    </lineage>
</organism>
<comment type="caution">
    <text evidence="1">The sequence shown here is derived from an EMBL/GenBank/DDBJ whole genome shotgun (WGS) entry which is preliminary data.</text>
</comment>
<proteinExistence type="predicted"/>
<gene>
    <name evidence="1" type="ORF">B5K06_08785</name>
</gene>
<name>A0A370KSQ4_9HYPH</name>
<dbReference type="RefSeq" id="WP_114712602.1">
    <property type="nucleotide sequence ID" value="NZ_KZ857259.1"/>
</dbReference>
<protein>
    <submittedName>
        <fullName evidence="1">Uncharacterized protein</fullName>
    </submittedName>
</protein>
<dbReference type="EMBL" id="NAAC01000008">
    <property type="protein sequence ID" value="RDJ13476.1"/>
    <property type="molecule type" value="Genomic_DNA"/>
</dbReference>
<dbReference type="Proteomes" id="UP000254939">
    <property type="component" value="Unassembled WGS sequence"/>
</dbReference>
<evidence type="ECO:0000313" key="2">
    <source>
        <dbReference type="Proteomes" id="UP000254939"/>
    </source>
</evidence>
<reference evidence="1 2" key="1">
    <citation type="submission" date="2017-03" db="EMBL/GenBank/DDBJ databases">
        <title>Genome analysis of Rhizobial strains effectives or ineffectives for nitrogen fixation isolated from bean seeds.</title>
        <authorList>
            <person name="Peralta H."/>
            <person name="Aguilar-Vera A."/>
            <person name="Mora Y."/>
            <person name="Vargas-Lagunas C."/>
            <person name="Girard L."/>
            <person name="Mora J."/>
        </authorList>
    </citation>
    <scope>NUCLEOTIDE SEQUENCE [LARGE SCALE GENOMIC DNA]</scope>
    <source>
        <strain evidence="1 2">CCGM3</strain>
    </source>
</reference>
<sequence>MENKSPFDRWRLQIMLDASTLQPHKQRAIKELVDNVSSGGVMTHDVERIRQRLSHGVTISKVIAELETSVDILKKHVPKGEK</sequence>
<evidence type="ECO:0000313" key="1">
    <source>
        <dbReference type="EMBL" id="RDJ13476.1"/>
    </source>
</evidence>